<dbReference type="InterPro" id="IPR007163">
    <property type="entry name" value="VCA0040-like"/>
</dbReference>
<evidence type="ECO:0000256" key="1">
    <source>
        <dbReference type="SAM" id="Phobius"/>
    </source>
</evidence>
<protein>
    <recommendedName>
        <fullName evidence="3">DUF368 domain-containing protein</fullName>
    </recommendedName>
</protein>
<keyword evidence="1" id="KW-0812">Transmembrane</keyword>
<feature type="transmembrane region" description="Helical" evidence="1">
    <location>
        <begin position="225"/>
        <end position="243"/>
    </location>
</feature>
<accession>A0A381RKH8</accession>
<keyword evidence="1" id="KW-0472">Membrane</keyword>
<dbReference type="EMBL" id="UINC01001975">
    <property type="protein sequence ID" value="SUZ91439.1"/>
    <property type="molecule type" value="Genomic_DNA"/>
</dbReference>
<dbReference type="AlphaFoldDB" id="A0A381RKH8"/>
<reference evidence="2" key="1">
    <citation type="submission" date="2018-05" db="EMBL/GenBank/DDBJ databases">
        <authorList>
            <person name="Lanie J.A."/>
            <person name="Ng W.-L."/>
            <person name="Kazmierczak K.M."/>
            <person name="Andrzejewski T.M."/>
            <person name="Davidsen T.M."/>
            <person name="Wayne K.J."/>
            <person name="Tettelin H."/>
            <person name="Glass J.I."/>
            <person name="Rusch D."/>
            <person name="Podicherti R."/>
            <person name="Tsui H.-C.T."/>
            <person name="Winkler M.E."/>
        </authorList>
    </citation>
    <scope>NUCLEOTIDE SEQUENCE</scope>
</reference>
<organism evidence="2">
    <name type="scientific">marine metagenome</name>
    <dbReference type="NCBI Taxonomy" id="408172"/>
    <lineage>
        <taxon>unclassified sequences</taxon>
        <taxon>metagenomes</taxon>
        <taxon>ecological metagenomes</taxon>
    </lineage>
</organism>
<keyword evidence="1" id="KW-1133">Transmembrane helix</keyword>
<dbReference type="PANTHER" id="PTHR37308:SF1">
    <property type="entry name" value="POLYPRENYL-PHOSPHATE TRANSPORTER"/>
    <property type="match status" value="1"/>
</dbReference>
<feature type="transmembrane region" description="Helical" evidence="1">
    <location>
        <begin position="196"/>
        <end position="218"/>
    </location>
</feature>
<evidence type="ECO:0008006" key="3">
    <source>
        <dbReference type="Google" id="ProtNLM"/>
    </source>
</evidence>
<feature type="transmembrane region" description="Helical" evidence="1">
    <location>
        <begin position="66"/>
        <end position="87"/>
    </location>
</feature>
<evidence type="ECO:0000313" key="2">
    <source>
        <dbReference type="EMBL" id="SUZ91439.1"/>
    </source>
</evidence>
<name>A0A381RKH8_9ZZZZ</name>
<proteinExistence type="predicted"/>
<sequence>VLTQVGRGACMGAADVVPGVSGGTLALLFGIYERLLDAIRCASRALGRFARGDLRGGLRHLGEVDWWFLVPLLVGLLTTVVLLAGVIEDALVDHPEPMAGLFLGLVVASVLVTRRNVAWTPGRLGTGALVAVLVFAGLGLQGAPVTDPPLLALLASGAVAVCAMVLPGISGSFLLLMLGMYSAVIAVVDERLLVDAAVFGIGAVVGLACFSSVLAGLLERRHDDVLAVMVGLMAGSLRVLWPWPYGVGVVSRHAEEAVGGAGLGWPDAAGGLVVPTALAVAAVVVVLGVDHLARSEG</sequence>
<dbReference type="Pfam" id="PF04018">
    <property type="entry name" value="VCA0040-like"/>
    <property type="match status" value="1"/>
</dbReference>
<dbReference type="PANTHER" id="PTHR37308">
    <property type="entry name" value="INTEGRAL MEMBRANE PROTEIN"/>
    <property type="match status" value="1"/>
</dbReference>
<feature type="transmembrane region" description="Helical" evidence="1">
    <location>
        <begin position="272"/>
        <end position="293"/>
    </location>
</feature>
<feature type="non-terminal residue" evidence="2">
    <location>
        <position position="1"/>
    </location>
</feature>
<feature type="transmembrane region" description="Helical" evidence="1">
    <location>
        <begin position="124"/>
        <end position="143"/>
    </location>
</feature>
<feature type="transmembrane region" description="Helical" evidence="1">
    <location>
        <begin position="150"/>
        <end position="176"/>
    </location>
</feature>
<gene>
    <name evidence="2" type="ORF">METZ01_LOCUS44293</name>
</gene>